<evidence type="ECO:0000313" key="3">
    <source>
        <dbReference type="Proteomes" id="UP000315226"/>
    </source>
</evidence>
<organism evidence="2 3">
    <name type="scientific">Streptomyces gardneri</name>
    <dbReference type="NCBI Taxonomy" id="66892"/>
    <lineage>
        <taxon>Bacteria</taxon>
        <taxon>Bacillati</taxon>
        <taxon>Actinomycetota</taxon>
        <taxon>Actinomycetes</taxon>
        <taxon>Kitasatosporales</taxon>
        <taxon>Streptomycetaceae</taxon>
        <taxon>Streptomyces</taxon>
    </lineage>
</organism>
<dbReference type="AlphaFoldDB" id="A0A4Y3RVB2"/>
<sequence>MAAHAAVPARRRASSTSRGMPVWAMPVALGVIYGFYAAFIQKSGAPVTWGLFWLGLVSAIVFGGAVYAIHRYGRTLPRELHAAAWGGLAGIAVGFLYSLSDVSILSATILGLIVGAGVTAGAFYLYYTHEDAEGRPAPY</sequence>
<evidence type="ECO:0000313" key="2">
    <source>
        <dbReference type="EMBL" id="GEB61239.1"/>
    </source>
</evidence>
<keyword evidence="1" id="KW-0472">Membrane</keyword>
<dbReference type="EMBL" id="BJMN01000053">
    <property type="protein sequence ID" value="GEB61239.1"/>
    <property type="molecule type" value="Genomic_DNA"/>
</dbReference>
<keyword evidence="1" id="KW-1133">Transmembrane helix</keyword>
<reference evidence="2 3" key="1">
    <citation type="submission" date="2019-06" db="EMBL/GenBank/DDBJ databases">
        <title>Whole genome shotgun sequence of Streptomyces gardneri NBRC 12865.</title>
        <authorList>
            <person name="Hosoyama A."/>
            <person name="Uohara A."/>
            <person name="Ohji S."/>
            <person name="Ichikawa N."/>
        </authorList>
    </citation>
    <scope>NUCLEOTIDE SEQUENCE [LARGE SCALE GENOMIC DNA]</scope>
    <source>
        <strain evidence="2 3">NBRC 12865</strain>
    </source>
</reference>
<accession>A0A4Y3RVB2</accession>
<feature type="transmembrane region" description="Helical" evidence="1">
    <location>
        <begin position="51"/>
        <end position="70"/>
    </location>
</feature>
<dbReference type="Proteomes" id="UP000315226">
    <property type="component" value="Unassembled WGS sequence"/>
</dbReference>
<gene>
    <name evidence="2" type="ORF">SGA01_68440</name>
</gene>
<name>A0A4Y3RVB2_9ACTN</name>
<evidence type="ECO:0000256" key="1">
    <source>
        <dbReference type="SAM" id="Phobius"/>
    </source>
</evidence>
<feature type="transmembrane region" description="Helical" evidence="1">
    <location>
        <begin position="82"/>
        <end position="99"/>
    </location>
</feature>
<keyword evidence="3" id="KW-1185">Reference proteome</keyword>
<dbReference type="RefSeq" id="WP_141301503.1">
    <property type="nucleotide sequence ID" value="NZ_BJMN01000053.1"/>
</dbReference>
<feature type="transmembrane region" description="Helical" evidence="1">
    <location>
        <begin position="20"/>
        <end position="39"/>
    </location>
</feature>
<feature type="transmembrane region" description="Helical" evidence="1">
    <location>
        <begin position="105"/>
        <end position="127"/>
    </location>
</feature>
<proteinExistence type="predicted"/>
<dbReference type="OrthoDB" id="4233344at2"/>
<protein>
    <submittedName>
        <fullName evidence="2">Uncharacterized protein</fullName>
    </submittedName>
</protein>
<keyword evidence="1" id="KW-0812">Transmembrane</keyword>
<comment type="caution">
    <text evidence="2">The sequence shown here is derived from an EMBL/GenBank/DDBJ whole genome shotgun (WGS) entry which is preliminary data.</text>
</comment>